<name>A0A6N8LTX8_9SPHN</name>
<feature type="region of interest" description="Disordered" evidence="1">
    <location>
        <begin position="1"/>
        <end position="40"/>
    </location>
</feature>
<evidence type="ECO:0000256" key="1">
    <source>
        <dbReference type="SAM" id="MobiDB-lite"/>
    </source>
</evidence>
<evidence type="ECO:0000313" key="3">
    <source>
        <dbReference type="Proteomes" id="UP000436801"/>
    </source>
</evidence>
<accession>A0A6N8LTX8</accession>
<proteinExistence type="predicted"/>
<dbReference type="RefSeq" id="WP_160146741.1">
    <property type="nucleotide sequence ID" value="NZ_FNBI01000002.1"/>
</dbReference>
<comment type="caution">
    <text evidence="2">The sequence shown here is derived from an EMBL/GenBank/DDBJ whole genome shotgun (WGS) entry which is preliminary data.</text>
</comment>
<dbReference type="AlphaFoldDB" id="A0A6N8LTX8"/>
<protein>
    <submittedName>
        <fullName evidence="2">Uncharacterized protein</fullName>
    </submittedName>
</protein>
<evidence type="ECO:0000313" key="2">
    <source>
        <dbReference type="EMBL" id="MWC44403.1"/>
    </source>
</evidence>
<dbReference type="Proteomes" id="UP000436801">
    <property type="component" value="Unassembled WGS sequence"/>
</dbReference>
<feature type="compositionally biased region" description="Basic and acidic residues" evidence="1">
    <location>
        <begin position="1"/>
        <end position="14"/>
    </location>
</feature>
<gene>
    <name evidence="2" type="ORF">GQR91_12170</name>
</gene>
<reference evidence="2 3" key="1">
    <citation type="submission" date="2019-12" db="EMBL/GenBank/DDBJ databases">
        <authorList>
            <person name="Zheng J."/>
        </authorList>
    </citation>
    <scope>NUCLEOTIDE SEQUENCE [LARGE SCALE GENOMIC DNA]</scope>
    <source>
        <strain evidence="2 3">DSM 27347</strain>
    </source>
</reference>
<dbReference type="OrthoDB" id="7473760at2"/>
<sequence>MGDVHGADDQDRPVLAEYGHAGDAVRETGGQRSAADRRPSPWAAIAAADDPADRSVPGRTRWLNRQRAGRSEGPGAALCRALVTDAARLGLTLSAHVRHEQDWCSATFTGTRLTVEVDAQPHPAWTGILATWLAALPDRDLTMARHLVADLVAAPPTVIDADITIQLEALLLDRPPIGT</sequence>
<dbReference type="EMBL" id="WSUT01000005">
    <property type="protein sequence ID" value="MWC44403.1"/>
    <property type="molecule type" value="Genomic_DNA"/>
</dbReference>
<organism evidence="2 3">
    <name type="scientific">Sphingomonas carotinifaciens</name>
    <dbReference type="NCBI Taxonomy" id="1166323"/>
    <lineage>
        <taxon>Bacteria</taxon>
        <taxon>Pseudomonadati</taxon>
        <taxon>Pseudomonadota</taxon>
        <taxon>Alphaproteobacteria</taxon>
        <taxon>Sphingomonadales</taxon>
        <taxon>Sphingomonadaceae</taxon>
        <taxon>Sphingomonas</taxon>
    </lineage>
</organism>